<dbReference type="InterPro" id="IPR038765">
    <property type="entry name" value="Papain-like_cys_pep_sf"/>
</dbReference>
<dbReference type="SUPFAM" id="SSF54001">
    <property type="entry name" value="Cysteine proteinases"/>
    <property type="match status" value="1"/>
</dbReference>
<evidence type="ECO:0000256" key="1">
    <source>
        <dbReference type="ARBA" id="ARBA00008455"/>
    </source>
</evidence>
<dbReference type="EMBL" id="BQNB010010981">
    <property type="protein sequence ID" value="GJS84529.1"/>
    <property type="molecule type" value="Genomic_DNA"/>
</dbReference>
<dbReference type="InterPro" id="IPR013128">
    <property type="entry name" value="Peptidase_C1A"/>
</dbReference>
<dbReference type="PANTHER" id="PTHR12411">
    <property type="entry name" value="CYSTEINE PROTEASE FAMILY C1-RELATED"/>
    <property type="match status" value="1"/>
</dbReference>
<name>A0ABQ4Z304_9ASTR</name>
<dbReference type="PROSITE" id="PS00640">
    <property type="entry name" value="THIOL_PROTEASE_ASN"/>
    <property type="match status" value="1"/>
</dbReference>
<dbReference type="PROSITE" id="PS00139">
    <property type="entry name" value="THIOL_PROTEASE_CYS"/>
    <property type="match status" value="1"/>
</dbReference>
<reference evidence="4" key="1">
    <citation type="journal article" date="2022" name="Int. J. Mol. Sci.">
        <title>Draft Genome of Tanacetum Coccineum: Genomic Comparison of Closely Related Tanacetum-Family Plants.</title>
        <authorList>
            <person name="Yamashiro T."/>
            <person name="Shiraishi A."/>
            <person name="Nakayama K."/>
            <person name="Satake H."/>
        </authorList>
    </citation>
    <scope>NUCLEOTIDE SEQUENCE</scope>
</reference>
<accession>A0ABQ4Z304</accession>
<dbReference type="Gene3D" id="3.90.70.10">
    <property type="entry name" value="Cysteine proteinases"/>
    <property type="match status" value="1"/>
</dbReference>
<sequence length="461" mass="50259">MFRGDVRIDAIQVAAGLLRIELWPADRISHVGTQVKMRHAASPAPKWAFGCPYLQNQKISYSIEPKASPTAWWVPRYGGEERVRLLVGSPGASTTPIYSPGSSSTPIYSPGASTTLIYSPGSSSTPIYSPGASRDAECSNCKHLLDKITVLEAMVEMYKNPEQNTLNSAALLHEVYNDMGKLDLESIIDLVVQRIGKIKIYVGDSPCLTTLLLLDSRTTIQRVKALFRYKTGFSSFYQLRLVYAGRELQGSRTLAYYYNLRKKEAVTPIKDQGQCGSCWAFSTIAATEGITQLTTGKLISLSEQELVDCDRSGEDQGCGGGYMDGGFTFIVKNKGINTEAAYPYKAEDATCNTKEESVHVNSESALLKAVAMQPVSVAIDAGESDFQFYSSGVFNGTCGTMLDHGVTAVGYGTSDDGVKYWLVKNSWGTSWGEEGYIRMERDVEAKEGLCGIAMMASYPTA</sequence>
<organism evidence="4 5">
    <name type="scientific">Tanacetum coccineum</name>
    <dbReference type="NCBI Taxonomy" id="301880"/>
    <lineage>
        <taxon>Eukaryota</taxon>
        <taxon>Viridiplantae</taxon>
        <taxon>Streptophyta</taxon>
        <taxon>Embryophyta</taxon>
        <taxon>Tracheophyta</taxon>
        <taxon>Spermatophyta</taxon>
        <taxon>Magnoliopsida</taxon>
        <taxon>eudicotyledons</taxon>
        <taxon>Gunneridae</taxon>
        <taxon>Pentapetalae</taxon>
        <taxon>asterids</taxon>
        <taxon>campanulids</taxon>
        <taxon>Asterales</taxon>
        <taxon>Asteraceae</taxon>
        <taxon>Asteroideae</taxon>
        <taxon>Anthemideae</taxon>
        <taxon>Anthemidinae</taxon>
        <taxon>Tanacetum</taxon>
    </lineage>
</organism>
<gene>
    <name evidence="4" type="ORF">Tco_0751070</name>
</gene>
<dbReference type="InterPro" id="IPR025661">
    <property type="entry name" value="Pept_asp_AS"/>
</dbReference>
<dbReference type="Proteomes" id="UP001151760">
    <property type="component" value="Unassembled WGS sequence"/>
</dbReference>
<dbReference type="InterPro" id="IPR029071">
    <property type="entry name" value="Ubiquitin-like_domsf"/>
</dbReference>
<dbReference type="PROSITE" id="PS00639">
    <property type="entry name" value="THIOL_PROTEASE_HIS"/>
    <property type="match status" value="1"/>
</dbReference>
<keyword evidence="2" id="KW-1015">Disulfide bond</keyword>
<comment type="similarity">
    <text evidence="1">Belongs to the peptidase C1 family.</text>
</comment>
<reference evidence="4" key="2">
    <citation type="submission" date="2022-01" db="EMBL/GenBank/DDBJ databases">
        <authorList>
            <person name="Yamashiro T."/>
            <person name="Shiraishi A."/>
            <person name="Satake H."/>
            <person name="Nakayama K."/>
        </authorList>
    </citation>
    <scope>NUCLEOTIDE SEQUENCE</scope>
</reference>
<proteinExistence type="inferred from homology"/>
<protein>
    <submittedName>
        <fullName evidence="4">Senescence-specific cysteine protease SAG39-like protein</fullName>
    </submittedName>
</protein>
<dbReference type="InterPro" id="IPR000169">
    <property type="entry name" value="Pept_cys_AS"/>
</dbReference>
<evidence type="ECO:0000259" key="3">
    <source>
        <dbReference type="SMART" id="SM00645"/>
    </source>
</evidence>
<evidence type="ECO:0000313" key="5">
    <source>
        <dbReference type="Proteomes" id="UP001151760"/>
    </source>
</evidence>
<dbReference type="CDD" id="cd02248">
    <property type="entry name" value="Peptidase_C1A"/>
    <property type="match status" value="1"/>
</dbReference>
<keyword evidence="5" id="KW-1185">Reference proteome</keyword>
<feature type="domain" description="Peptidase C1A papain C-terminal" evidence="3">
    <location>
        <begin position="254"/>
        <end position="460"/>
    </location>
</feature>
<evidence type="ECO:0000256" key="2">
    <source>
        <dbReference type="ARBA" id="ARBA00023157"/>
    </source>
</evidence>
<dbReference type="CDD" id="cd17039">
    <property type="entry name" value="Ubl_ubiquitin_like"/>
    <property type="match status" value="1"/>
</dbReference>
<dbReference type="SUPFAM" id="SSF54236">
    <property type="entry name" value="Ubiquitin-like"/>
    <property type="match status" value="1"/>
</dbReference>
<dbReference type="Pfam" id="PF00112">
    <property type="entry name" value="Peptidase_C1"/>
    <property type="match status" value="1"/>
</dbReference>
<dbReference type="InterPro" id="IPR000668">
    <property type="entry name" value="Peptidase_C1A_C"/>
</dbReference>
<dbReference type="InterPro" id="IPR039417">
    <property type="entry name" value="Peptidase_C1A_papain-like"/>
</dbReference>
<dbReference type="SMART" id="SM00645">
    <property type="entry name" value="Pept_C1"/>
    <property type="match status" value="1"/>
</dbReference>
<dbReference type="PRINTS" id="PR00705">
    <property type="entry name" value="PAPAIN"/>
</dbReference>
<dbReference type="InterPro" id="IPR025660">
    <property type="entry name" value="Pept_his_AS"/>
</dbReference>
<comment type="caution">
    <text evidence="4">The sequence shown here is derived from an EMBL/GenBank/DDBJ whole genome shotgun (WGS) entry which is preliminary data.</text>
</comment>
<evidence type="ECO:0000313" key="4">
    <source>
        <dbReference type="EMBL" id="GJS84529.1"/>
    </source>
</evidence>